<feature type="chain" id="PRO_5005458937" evidence="5">
    <location>
        <begin position="27"/>
        <end position="844"/>
    </location>
</feature>
<dbReference type="Proteomes" id="UP000067626">
    <property type="component" value="Chromosome"/>
</dbReference>
<feature type="signal peptide" evidence="5">
    <location>
        <begin position="1"/>
        <end position="26"/>
    </location>
</feature>
<feature type="domain" description="Peptidase S49" evidence="6">
    <location>
        <begin position="611"/>
        <end position="758"/>
    </location>
</feature>
<keyword evidence="2 7" id="KW-0645">Protease</keyword>
<dbReference type="KEGG" id="ccro:CMC5_003830"/>
<name>A0A0K1E5Z3_CHOCO</name>
<dbReference type="InterPro" id="IPR004635">
    <property type="entry name" value="Pept_S49_SppA"/>
</dbReference>
<gene>
    <name evidence="7" type="ORF">CMC5_003830</name>
</gene>
<dbReference type="InterPro" id="IPR047272">
    <property type="entry name" value="S49_SppA_C"/>
</dbReference>
<dbReference type="CDD" id="cd07018">
    <property type="entry name" value="S49_SppA_67K_type"/>
    <property type="match status" value="1"/>
</dbReference>
<keyword evidence="4" id="KW-0720">Serine protease</keyword>
<dbReference type="InterPro" id="IPR047217">
    <property type="entry name" value="S49_SppA_67K_type_N"/>
</dbReference>
<protein>
    <submittedName>
        <fullName evidence="7">Protease IV</fullName>
    </submittedName>
</protein>
<dbReference type="CDD" id="cd07023">
    <property type="entry name" value="S49_Sppa_N_C"/>
    <property type="match status" value="1"/>
</dbReference>
<dbReference type="GO" id="GO:0008236">
    <property type="term" value="F:serine-type peptidase activity"/>
    <property type="evidence" value="ECO:0007669"/>
    <property type="project" value="UniProtKB-KW"/>
</dbReference>
<evidence type="ECO:0000313" key="7">
    <source>
        <dbReference type="EMBL" id="AKT36269.1"/>
    </source>
</evidence>
<evidence type="ECO:0000256" key="2">
    <source>
        <dbReference type="ARBA" id="ARBA00022670"/>
    </source>
</evidence>
<evidence type="ECO:0000256" key="4">
    <source>
        <dbReference type="ARBA" id="ARBA00022825"/>
    </source>
</evidence>
<dbReference type="PANTHER" id="PTHR33209:SF1">
    <property type="entry name" value="PEPTIDASE S49 DOMAIN-CONTAINING PROTEIN"/>
    <property type="match status" value="1"/>
</dbReference>
<keyword evidence="3" id="KW-0378">Hydrolase</keyword>
<evidence type="ECO:0000256" key="1">
    <source>
        <dbReference type="ARBA" id="ARBA00008683"/>
    </source>
</evidence>
<evidence type="ECO:0000256" key="5">
    <source>
        <dbReference type="SAM" id="SignalP"/>
    </source>
</evidence>
<keyword evidence="5" id="KW-0732">Signal</keyword>
<sequence>MIMRNRLALLVTACASSALVSVSSVAAPPERASQAVPDPGRSLAGGDDASAIAVNPANLAFLPAPEFRWMWVRPGSSSPIPAAGHSFSLGLPLWALSTGLRLDLLDPPDAAPAPFDAPYRWVRWGLALRASDSFSIGTTLGWGSSGALALDGHFSVTTGLTLRPLPHLSISAVARDWNEPQNRLGQAIERSYDVGVAIRPLGRRMLELGAEATYFERSQEVSPRFTMGVDVPRVGRLRGEIALRDLTGPARPGIAAMAGLEVNVSGLQVLGGGVFGDAYTRGGSGFYVGAALRAYREPGVLATRRVAKVRIDATPGARAHTRLLQKLWRLADAGEVDGVALVVRSEPASSTAHAEELGDALRLLRSRGKKVICHLEDAGGRSLHVCSQADAIAMNPAGGLRFAGLSTRYFYFGDLLRKLGVQADFVRIGAHKLAAEQLALPRGTPIAAEDHQQLVDRLSDVFAHDVGGGRRIPKKELSRRISRGPFVAREAKEAGLIDLLAYDDELDKVVEEVMGARVSVVDDSPPKNAPERWGSEPKVAMVYVDGDMVDGESQNIPLVGVRLSGSYTVARALKKAREDRSVRAVVLRVETGGGSSLAADVILREVILTARAKPLVVSMGSSAASGGYYVSVGGGTIYANRATVTGSIGIYYGKVDVSGLLEKLGIKAEGYRSSPRADAESFFRAYTDEEREILGVKVKQFYDTFIGRVAEGRKLKPEQVDAVGRGQVWTGAQALERGLVDKLGGLREALAEARELGGLREDAQVLALPEEDEGLLGLALKLAGVSAGAAAQGLGPVAAMPPALLDIARSLSPFLVFEPSRPLARIEVVEEASMGGRVTVPAEP</sequence>
<dbReference type="STRING" id="52.CMC5_003830"/>
<comment type="similarity">
    <text evidence="1">Belongs to the peptidase S49 family.</text>
</comment>
<dbReference type="NCBIfam" id="TIGR00706">
    <property type="entry name" value="SppA_dom"/>
    <property type="match status" value="1"/>
</dbReference>
<dbReference type="PANTHER" id="PTHR33209">
    <property type="entry name" value="PROTEASE 4"/>
    <property type="match status" value="1"/>
</dbReference>
<evidence type="ECO:0000256" key="3">
    <source>
        <dbReference type="ARBA" id="ARBA00022801"/>
    </source>
</evidence>
<dbReference type="Gene3D" id="3.90.226.10">
    <property type="entry name" value="2-enoyl-CoA Hydratase, Chain A, domain 1"/>
    <property type="match status" value="2"/>
</dbReference>
<feature type="domain" description="Peptidase S49" evidence="6">
    <location>
        <begin position="365"/>
        <end position="512"/>
    </location>
</feature>
<dbReference type="InterPro" id="IPR002142">
    <property type="entry name" value="Peptidase_S49"/>
</dbReference>
<dbReference type="OrthoDB" id="9764363at2"/>
<accession>A0A0K1E5Z3</accession>
<dbReference type="Pfam" id="PF01343">
    <property type="entry name" value="Peptidase_S49"/>
    <property type="match status" value="2"/>
</dbReference>
<dbReference type="EMBL" id="CP012159">
    <property type="protein sequence ID" value="AKT36269.1"/>
    <property type="molecule type" value="Genomic_DNA"/>
</dbReference>
<dbReference type="AlphaFoldDB" id="A0A0K1E5Z3"/>
<evidence type="ECO:0000313" key="8">
    <source>
        <dbReference type="Proteomes" id="UP000067626"/>
    </source>
</evidence>
<reference evidence="7 8" key="1">
    <citation type="submission" date="2015-07" db="EMBL/GenBank/DDBJ databases">
        <title>Genome analysis of myxobacterium Chondromyces crocatus Cm c5 reveals a high potential for natural compound synthesis and the genetic basis for the loss of fruiting body formation.</title>
        <authorList>
            <person name="Zaburannyi N."/>
            <person name="Bunk B."/>
            <person name="Maier J."/>
            <person name="Overmann J."/>
            <person name="Mueller R."/>
        </authorList>
    </citation>
    <scope>NUCLEOTIDE SEQUENCE [LARGE SCALE GENOMIC DNA]</scope>
    <source>
        <strain evidence="7 8">Cm c5</strain>
    </source>
</reference>
<dbReference type="InterPro" id="IPR029045">
    <property type="entry name" value="ClpP/crotonase-like_dom_sf"/>
</dbReference>
<proteinExistence type="inferred from homology"/>
<evidence type="ECO:0000259" key="6">
    <source>
        <dbReference type="Pfam" id="PF01343"/>
    </source>
</evidence>
<dbReference type="Gene3D" id="6.20.330.10">
    <property type="match status" value="1"/>
</dbReference>
<dbReference type="SUPFAM" id="SSF52096">
    <property type="entry name" value="ClpP/crotonase"/>
    <property type="match status" value="2"/>
</dbReference>
<dbReference type="GO" id="GO:0006508">
    <property type="term" value="P:proteolysis"/>
    <property type="evidence" value="ECO:0007669"/>
    <property type="project" value="UniProtKB-KW"/>
</dbReference>
<organism evidence="7 8">
    <name type="scientific">Chondromyces crocatus</name>
    <dbReference type="NCBI Taxonomy" id="52"/>
    <lineage>
        <taxon>Bacteria</taxon>
        <taxon>Pseudomonadati</taxon>
        <taxon>Myxococcota</taxon>
        <taxon>Polyangia</taxon>
        <taxon>Polyangiales</taxon>
        <taxon>Polyangiaceae</taxon>
        <taxon>Chondromyces</taxon>
    </lineage>
</organism>
<keyword evidence="8" id="KW-1185">Reference proteome</keyword>